<reference evidence="1 2" key="1">
    <citation type="submission" date="2016-02" db="EMBL/GenBank/DDBJ databases">
        <title>Draft genome sequence of Acidibacillus ferrooxidans SLC66.</title>
        <authorList>
            <person name="Oliveira G."/>
            <person name="Nancucheo I."/>
            <person name="Dall'Agnol H."/>
            <person name="Johnson B."/>
            <person name="Oliveira R."/>
            <person name="Nunes G.L."/>
            <person name="Tzotzos G."/>
            <person name="Orellana S.C."/>
            <person name="Salim A.C."/>
            <person name="Araujo F.M."/>
        </authorList>
    </citation>
    <scope>NUCLEOTIDE SEQUENCE [LARGE SCALE GENOMIC DNA]</scope>
    <source>
        <strain evidence="1 2">SLC66</strain>
    </source>
</reference>
<protein>
    <submittedName>
        <fullName evidence="1">Uncharacterized protein</fullName>
    </submittedName>
</protein>
<name>A0A853KA68_9BACL</name>
<organism evidence="1 2">
    <name type="scientific">Ferroacidibacillus organovorans</name>
    <dbReference type="NCBI Taxonomy" id="1765683"/>
    <lineage>
        <taxon>Bacteria</taxon>
        <taxon>Bacillati</taxon>
        <taxon>Bacillota</taxon>
        <taxon>Bacilli</taxon>
        <taxon>Bacillales</taxon>
        <taxon>Alicyclobacillaceae</taxon>
        <taxon>Ferroacidibacillus</taxon>
    </lineage>
</organism>
<accession>A0A853KA68</accession>
<proteinExistence type="predicted"/>
<evidence type="ECO:0000313" key="1">
    <source>
        <dbReference type="EMBL" id="OAG93916.1"/>
    </source>
</evidence>
<dbReference type="EMBL" id="LSUQ01000020">
    <property type="protein sequence ID" value="OAG93916.1"/>
    <property type="molecule type" value="Genomic_DNA"/>
</dbReference>
<comment type="caution">
    <text evidence="1">The sequence shown here is derived from an EMBL/GenBank/DDBJ whole genome shotgun (WGS) entry which is preliminary data.</text>
</comment>
<sequence>MDLSYRIARALFWSGDQGRALKRFQCIKKEFVQIFCAIRLKQDALIDQHERFSKAVVTVTKAFPLAVVDRWMVCANPTHHIVAVVRTVIFARLHANGGLRLCFLSLDLIHPSQTENKTFLYNLVVPLIEFRGSL</sequence>
<dbReference type="Proteomes" id="UP000077421">
    <property type="component" value="Unassembled WGS sequence"/>
</dbReference>
<evidence type="ECO:0000313" key="2">
    <source>
        <dbReference type="Proteomes" id="UP000077421"/>
    </source>
</evidence>
<gene>
    <name evidence="1" type="ORF">AYW79_08235</name>
</gene>
<dbReference type="AlphaFoldDB" id="A0A853KA68"/>